<name>A0ABQ5E9G4_9ASTR</name>
<dbReference type="EMBL" id="BQNB010016074">
    <property type="protein sequence ID" value="GJT47527.1"/>
    <property type="molecule type" value="Genomic_DNA"/>
</dbReference>
<sequence length="106" mass="12303">MECEELIRSTLRGTLLTDKRRPYLLVRRNKAVIQEKEASVADESLTFIIFETSLPCVRVPSIYFTAGIVYYITRGKCIILKEVNRVSKVVEWKWKGIILGIRDLLK</sequence>
<proteinExistence type="predicted"/>
<dbReference type="Proteomes" id="UP001151760">
    <property type="component" value="Unassembled WGS sequence"/>
</dbReference>
<evidence type="ECO:0000313" key="1">
    <source>
        <dbReference type="EMBL" id="GJT47527.1"/>
    </source>
</evidence>
<reference evidence="1" key="1">
    <citation type="journal article" date="2022" name="Int. J. Mol. Sci.">
        <title>Draft Genome of Tanacetum Coccineum: Genomic Comparison of Closely Related Tanacetum-Family Plants.</title>
        <authorList>
            <person name="Yamashiro T."/>
            <person name="Shiraishi A."/>
            <person name="Nakayama K."/>
            <person name="Satake H."/>
        </authorList>
    </citation>
    <scope>NUCLEOTIDE SEQUENCE</scope>
</reference>
<protein>
    <submittedName>
        <fullName evidence="1">Uncharacterized protein</fullName>
    </submittedName>
</protein>
<comment type="caution">
    <text evidence="1">The sequence shown here is derived from an EMBL/GenBank/DDBJ whole genome shotgun (WGS) entry which is preliminary data.</text>
</comment>
<keyword evidence="2" id="KW-1185">Reference proteome</keyword>
<reference evidence="1" key="2">
    <citation type="submission" date="2022-01" db="EMBL/GenBank/DDBJ databases">
        <authorList>
            <person name="Yamashiro T."/>
            <person name="Shiraishi A."/>
            <person name="Satake H."/>
            <person name="Nakayama K."/>
        </authorList>
    </citation>
    <scope>NUCLEOTIDE SEQUENCE</scope>
</reference>
<accession>A0ABQ5E9G4</accession>
<gene>
    <name evidence="1" type="ORF">Tco_0956242</name>
</gene>
<organism evidence="1 2">
    <name type="scientific">Tanacetum coccineum</name>
    <dbReference type="NCBI Taxonomy" id="301880"/>
    <lineage>
        <taxon>Eukaryota</taxon>
        <taxon>Viridiplantae</taxon>
        <taxon>Streptophyta</taxon>
        <taxon>Embryophyta</taxon>
        <taxon>Tracheophyta</taxon>
        <taxon>Spermatophyta</taxon>
        <taxon>Magnoliopsida</taxon>
        <taxon>eudicotyledons</taxon>
        <taxon>Gunneridae</taxon>
        <taxon>Pentapetalae</taxon>
        <taxon>asterids</taxon>
        <taxon>campanulids</taxon>
        <taxon>Asterales</taxon>
        <taxon>Asteraceae</taxon>
        <taxon>Asteroideae</taxon>
        <taxon>Anthemideae</taxon>
        <taxon>Anthemidinae</taxon>
        <taxon>Tanacetum</taxon>
    </lineage>
</organism>
<evidence type="ECO:0000313" key="2">
    <source>
        <dbReference type="Proteomes" id="UP001151760"/>
    </source>
</evidence>